<gene>
    <name evidence="2" type="ORF">E2C01_043612</name>
</gene>
<evidence type="ECO:0000313" key="2">
    <source>
        <dbReference type="EMBL" id="MPC49798.1"/>
    </source>
</evidence>
<evidence type="ECO:0000313" key="3">
    <source>
        <dbReference type="Proteomes" id="UP000324222"/>
    </source>
</evidence>
<keyword evidence="1" id="KW-1133">Transmembrane helix</keyword>
<feature type="transmembrane region" description="Helical" evidence="1">
    <location>
        <begin position="20"/>
        <end position="43"/>
    </location>
</feature>
<dbReference type="Proteomes" id="UP000324222">
    <property type="component" value="Unassembled WGS sequence"/>
</dbReference>
<dbReference type="AlphaFoldDB" id="A0A5B7FY13"/>
<comment type="caution">
    <text evidence="2">The sequence shown here is derived from an EMBL/GenBank/DDBJ whole genome shotgun (WGS) entry which is preliminary data.</text>
</comment>
<evidence type="ECO:0000256" key="1">
    <source>
        <dbReference type="SAM" id="Phobius"/>
    </source>
</evidence>
<proteinExistence type="predicted"/>
<reference evidence="2 3" key="1">
    <citation type="submission" date="2019-05" db="EMBL/GenBank/DDBJ databases">
        <title>Another draft genome of Portunus trituberculatus and its Hox gene families provides insights of decapod evolution.</title>
        <authorList>
            <person name="Jeong J.-H."/>
            <person name="Song I."/>
            <person name="Kim S."/>
            <person name="Choi T."/>
            <person name="Kim D."/>
            <person name="Ryu S."/>
            <person name="Kim W."/>
        </authorList>
    </citation>
    <scope>NUCLEOTIDE SEQUENCE [LARGE SCALE GENOMIC DNA]</scope>
    <source>
        <tissue evidence="2">Muscle</tissue>
    </source>
</reference>
<sequence>MTVLENSHAASLDKIGEPRSVRAALSAAAWCALRCGMFLFIAVRHDDLRCSPGTRAPLPPHAFVVDRNRESVALG</sequence>
<organism evidence="2 3">
    <name type="scientific">Portunus trituberculatus</name>
    <name type="common">Swimming crab</name>
    <name type="synonym">Neptunus trituberculatus</name>
    <dbReference type="NCBI Taxonomy" id="210409"/>
    <lineage>
        <taxon>Eukaryota</taxon>
        <taxon>Metazoa</taxon>
        <taxon>Ecdysozoa</taxon>
        <taxon>Arthropoda</taxon>
        <taxon>Crustacea</taxon>
        <taxon>Multicrustacea</taxon>
        <taxon>Malacostraca</taxon>
        <taxon>Eumalacostraca</taxon>
        <taxon>Eucarida</taxon>
        <taxon>Decapoda</taxon>
        <taxon>Pleocyemata</taxon>
        <taxon>Brachyura</taxon>
        <taxon>Eubrachyura</taxon>
        <taxon>Portunoidea</taxon>
        <taxon>Portunidae</taxon>
        <taxon>Portuninae</taxon>
        <taxon>Portunus</taxon>
    </lineage>
</organism>
<keyword evidence="1" id="KW-0812">Transmembrane</keyword>
<name>A0A5B7FY13_PORTR</name>
<dbReference type="EMBL" id="VSRR010009099">
    <property type="protein sequence ID" value="MPC49798.1"/>
    <property type="molecule type" value="Genomic_DNA"/>
</dbReference>
<keyword evidence="3" id="KW-1185">Reference proteome</keyword>
<keyword evidence="1" id="KW-0472">Membrane</keyword>
<accession>A0A5B7FY13</accession>
<protein>
    <submittedName>
        <fullName evidence="2">Uncharacterized protein</fullName>
    </submittedName>
</protein>